<name>A0ABD0SS43_LOXSC</name>
<dbReference type="PANTHER" id="PTHR21683">
    <property type="entry name" value="COILED-COIL DOMAIN-CONTAINING PROTEIN 42 LIKE-2-LIKE-RELATED"/>
    <property type="match status" value="1"/>
</dbReference>
<organism evidence="2 3">
    <name type="scientific">Loxostege sticticalis</name>
    <name type="common">Beet webworm moth</name>
    <dbReference type="NCBI Taxonomy" id="481309"/>
    <lineage>
        <taxon>Eukaryota</taxon>
        <taxon>Metazoa</taxon>
        <taxon>Ecdysozoa</taxon>
        <taxon>Arthropoda</taxon>
        <taxon>Hexapoda</taxon>
        <taxon>Insecta</taxon>
        <taxon>Pterygota</taxon>
        <taxon>Neoptera</taxon>
        <taxon>Endopterygota</taxon>
        <taxon>Lepidoptera</taxon>
        <taxon>Glossata</taxon>
        <taxon>Ditrysia</taxon>
        <taxon>Pyraloidea</taxon>
        <taxon>Crambidae</taxon>
        <taxon>Pyraustinae</taxon>
        <taxon>Loxostege</taxon>
    </lineage>
</organism>
<gene>
    <name evidence="2" type="ORF">ABMA28_004681</name>
</gene>
<protein>
    <submittedName>
        <fullName evidence="2">Uncharacterized protein</fullName>
    </submittedName>
</protein>
<feature type="region of interest" description="Disordered" evidence="1">
    <location>
        <begin position="517"/>
        <end position="543"/>
    </location>
</feature>
<feature type="compositionally biased region" description="Basic residues" evidence="1">
    <location>
        <begin position="526"/>
        <end position="539"/>
    </location>
</feature>
<evidence type="ECO:0000313" key="2">
    <source>
        <dbReference type="EMBL" id="KAL0822656.1"/>
    </source>
</evidence>
<sequence>MLSDNDAQSVTVKIPKRRECAKTTKRLFKEVHINRTLKRVMAKRYRKPSSEASCQKYTLPCDKQLTLKHFKRDELLVPFKVYTKSHDRDKNKQKTAIKYHDACRVIKTDVQKRLHVAYPPDDVNAITDIDEGFFNYVNGRPLTDRVPLFKSLKFALADLLRLNGEIGIRNDCILHIETNYRRELKMYDTSLKRFTIQAKCFDSFISEDYRKSMDFLDKMDTLKKQLNITITELHNVATEQFTIKSRLMGLDYLYGKQQKYGRFLYYLSPPSWRAKNRKFARSIEIEAKGFDLGGTCEEETFNVIFDKMQKECAGSFVKPVLYFTQPCDLVDIFDGIEKQQLNHFAYAAHLSPRKKMLNEGIVAIKDIIHQETAFVVDTIKIFKTLLEFSNERCVQLEKRFFTILNGYFYENVGAPEVLKLLVHLEFCYERIYAEKPINSDILSIARSLEGFYMDYSKRLDALHSNTIQRSISTCIEKERRKMKKAKYAARELLLFDRLERDLMRAYAPVVRGPKPPSYLPPIKGAKSQKKVNYKPKAKEKRPLDESEIEYLSLFTDWTEGDDPSKFLHILEDEQ</sequence>
<accession>A0ABD0SS43</accession>
<dbReference type="AlphaFoldDB" id="A0ABD0SS43"/>
<dbReference type="Proteomes" id="UP001549921">
    <property type="component" value="Unassembled WGS sequence"/>
</dbReference>
<evidence type="ECO:0000256" key="1">
    <source>
        <dbReference type="SAM" id="MobiDB-lite"/>
    </source>
</evidence>
<reference evidence="2 3" key="1">
    <citation type="submission" date="2024-06" db="EMBL/GenBank/DDBJ databases">
        <title>A chromosome-level genome assembly of beet webworm, Loxostege sticticalis.</title>
        <authorList>
            <person name="Zhang Y."/>
        </authorList>
    </citation>
    <scope>NUCLEOTIDE SEQUENCE [LARGE SCALE GENOMIC DNA]</scope>
    <source>
        <strain evidence="2">AQ028</strain>
        <tissue evidence="2">Male pupae</tissue>
    </source>
</reference>
<dbReference type="EMBL" id="JBEDNZ010000016">
    <property type="protein sequence ID" value="KAL0822656.1"/>
    <property type="molecule type" value="Genomic_DNA"/>
</dbReference>
<comment type="caution">
    <text evidence="2">The sequence shown here is derived from an EMBL/GenBank/DDBJ whole genome shotgun (WGS) entry which is preliminary data.</text>
</comment>
<dbReference type="PANTHER" id="PTHR21683:SF3">
    <property type="entry name" value="CILIA AND FLAGELLA ASSOCIATED PROTEIN 100"/>
    <property type="match status" value="1"/>
</dbReference>
<dbReference type="InterPro" id="IPR051147">
    <property type="entry name" value="CFAP_domain-containing"/>
</dbReference>
<evidence type="ECO:0000313" key="3">
    <source>
        <dbReference type="Proteomes" id="UP001549921"/>
    </source>
</evidence>
<proteinExistence type="predicted"/>